<organism evidence="3 4">
    <name type="scientific">Chlorobium phaeobacteroides (strain DSM 266 / SMG 266 / 2430)</name>
    <dbReference type="NCBI Taxonomy" id="290317"/>
    <lineage>
        <taxon>Bacteria</taxon>
        <taxon>Pseudomonadati</taxon>
        <taxon>Chlorobiota</taxon>
        <taxon>Chlorobiia</taxon>
        <taxon>Chlorobiales</taxon>
        <taxon>Chlorobiaceae</taxon>
        <taxon>Chlorobium/Pelodictyon group</taxon>
        <taxon>Chlorobium</taxon>
    </lineage>
</organism>
<evidence type="ECO:0000259" key="2">
    <source>
        <dbReference type="PROSITE" id="PS51208"/>
    </source>
</evidence>
<dbReference type="Proteomes" id="UP000008701">
    <property type="component" value="Chromosome"/>
</dbReference>
<sequence>MSLRRIPTLSSGITDRSERKKQARPSGRSGIRLCLLLALLCHTGIPESASGEYLKANYSSPIKLNESTAYENKKNVVQYQDVTITENGAVDTWNTTEIKIGGLGKKLSINGTLYNNGSLSNNAFSTAKINIGSTGILNNTGSVTNNYELNNSGLLTNSGTLTNNFLLNNSGSFTINNGGSFNNSGVLSVLTNSGSFTIDNGGSLTNSGTITNSGTGTLNNAGSLTNNFLLNNSGSFTINNGGILTNSGLLTNNENFINYGTLNNTSSSGGLNLSDFFEGTDITINPADLIALITGGGVLYNTDTLTNNGTLNNEFVLWNDGTLNNTITLNNNFLLVNLNNLNNSGTLTNDGILYNNSNLTNTGILNNTGTGSFDLTSFFDVDNLTFDFSDLSGLLSGNGILLNLTDGTIENSGTLNNDGFLINLGTLNNTSPTTLNNNFLLVNSGDLNNESGAEAYNNGIMVNLGTFTNAGQFSNRSEVPDLVSELTSLDPDNLLGDIVSTLTSGIMVNLDKVENSGTFDNNFVFANIGSFENQSGGELNNNFLLVNADNLWNQNGGSMTNSGLFLNFGSFANDGTLDNNGPIGALFSGSPFSLNTETLDNPLQLGTIYNGGTIDNTGDFTNRFIVYNDGQMNTSGTFENQFLLVNADNLWNQSGGNMTNSGLFLNFGSFNNEGTLDNNGPIGGALFSGSAFALDANTLDNPLQLGTIYNGDTLDNTGIFTNRFIVYNDGQMNTSGTFDNQFLLVNADNLWNQKGGSMTNSGLFLNFGSFTNDGTLVNNGPVNTSFAGSAFALDANTLDNPLQLGAIYNGGTLDNAGIFTNRFIVYNDGQMNTSGTFDNQFLLVNADNLWNQTAGNMTNSGLFLNFGSFTNDGSLVNEGPFGASLAGSAFALNSNTLDNPLQLGAIYIGGEMNNIGTFTNRFIMYNDGQMNTSGTFDNQFLLVNADNLWNQTAGTLTNTGLFLNFGTLNNDGSLVNNGPVNTSFAGSAFALDANTLDNPLQLGAIYNGGTLDNAGIFTNRFIVYNDGQMNTSGTFDNQFLLVNADNLWNQTAGNMTNSGLFLNFGTLNNDGSLVNNGPVNTSFAGSAFALDANTLDNPLQLGAIYNGGEMNNIGTFTNRFIMYNDGQMNTSGTFDNQFLLVNADNLWNQTAGNMTNSGLFLNFGSFTNDGSLVNEGPFGASLPENVLTFTESDLDNPIQLGAIYNGGNMTNSGTFENGFLLVNANELWNKEEGTITNTGLILNFDTLTNDGTLVNNGSLVNTGEINNNGTLQGNGTIIGNFTNDGTIAPGNSIGTLTQYGIYTHNAKAVYALDVNSNGNSDLIEVKDVLIFIGGKTYLKGGIVNVTPEPGDYRWGTSYTIVTTDKGVVGTFDDVEFPLAAPFLAPSLRYTNRNVYLDLISNFTPSAQTDNQHAVASALDSVPVSIHGDMADVMNCMVYLPTENAALMAIDRISGHIHAALPEATLYSVDRYLGAVSGHFGGFSMNDKQGIESGFWSSGFGGWGDREGSEIGSRYAYDLTGGIFGYDHKLSETLLLGASVGYASMDLSMDDLSENADAESWQGAIYGLYKDGPIHVGLIGSYGSHDYKTTRNIDFSCVNRTAAADYNAYDLSAHLEAGYRIDTGKNTYVMPTASLQAIWLNRDAFTENGASALNLIVDEEQTTSIPGRIGLTFGGETTNRNGGKFTPEVRVAWRHEFAADNQYSHQASFAGAPAQSFFIKGDGVKRDSFEAGATLAYETKSGTSVFVSYDANLAGDMNEQTAAFGFRYTW</sequence>
<dbReference type="RefSeq" id="WP_011745063.1">
    <property type="nucleotide sequence ID" value="NC_008639.1"/>
</dbReference>
<dbReference type="eggNOG" id="COG4625">
    <property type="taxonomic scope" value="Bacteria"/>
</dbReference>
<dbReference type="SMART" id="SM00869">
    <property type="entry name" value="Autotransporter"/>
    <property type="match status" value="1"/>
</dbReference>
<feature type="region of interest" description="Disordered" evidence="1">
    <location>
        <begin position="1"/>
        <end position="25"/>
    </location>
</feature>
<dbReference type="InterPro" id="IPR036709">
    <property type="entry name" value="Autotransporte_beta_dom_sf"/>
</dbReference>
<dbReference type="KEGG" id="cph:Cpha266_1203"/>
<dbReference type="HOGENOM" id="CLU_249231_0_0_10"/>
<protein>
    <submittedName>
        <fullName evidence="3">Outer membrane autotransporter barrel domain</fullName>
    </submittedName>
</protein>
<reference evidence="3 4" key="1">
    <citation type="submission" date="2006-12" db="EMBL/GenBank/DDBJ databases">
        <title>Complete sequence of Chlorobium phaeobacteroides DSM 266.</title>
        <authorList>
            <consortium name="US DOE Joint Genome Institute"/>
            <person name="Copeland A."/>
            <person name="Lucas S."/>
            <person name="Lapidus A."/>
            <person name="Barry K."/>
            <person name="Detter J.C."/>
            <person name="Glavina del Rio T."/>
            <person name="Hammon N."/>
            <person name="Israni S."/>
            <person name="Pitluck S."/>
            <person name="Goltsman E."/>
            <person name="Schmutz J."/>
            <person name="Larimer F."/>
            <person name="Land M."/>
            <person name="Hauser L."/>
            <person name="Mikhailova N."/>
            <person name="Li T."/>
            <person name="Overmann J."/>
            <person name="Bryant D.A."/>
            <person name="Richardson P."/>
        </authorList>
    </citation>
    <scope>NUCLEOTIDE SEQUENCE [LARGE SCALE GENOMIC DNA]</scope>
    <source>
        <strain evidence="3 4">DSM 266</strain>
    </source>
</reference>
<dbReference type="Pfam" id="PF03797">
    <property type="entry name" value="Autotransporter"/>
    <property type="match status" value="1"/>
</dbReference>
<gene>
    <name evidence="3" type="ordered locus">Cpha266_1203</name>
</gene>
<dbReference type="Gene3D" id="2.40.128.130">
    <property type="entry name" value="Autotransporter beta-domain"/>
    <property type="match status" value="1"/>
</dbReference>
<feature type="domain" description="Autotransporter" evidence="2">
    <location>
        <begin position="1487"/>
        <end position="1769"/>
    </location>
</feature>
<accession>A1BFR2</accession>
<dbReference type="STRING" id="290317.Cpha266_1203"/>
<evidence type="ECO:0000313" key="4">
    <source>
        <dbReference type="Proteomes" id="UP000008701"/>
    </source>
</evidence>
<dbReference type="SUPFAM" id="SSF103515">
    <property type="entry name" value="Autotransporter"/>
    <property type="match status" value="1"/>
</dbReference>
<evidence type="ECO:0000313" key="3">
    <source>
        <dbReference type="EMBL" id="ABL65239.1"/>
    </source>
</evidence>
<dbReference type="InterPro" id="IPR006315">
    <property type="entry name" value="OM_autotransptr_brl_dom"/>
</dbReference>
<name>A1BFR2_CHLPD</name>
<evidence type="ECO:0000256" key="1">
    <source>
        <dbReference type="SAM" id="MobiDB-lite"/>
    </source>
</evidence>
<dbReference type="OrthoDB" id="9805017at2"/>
<dbReference type="NCBIfam" id="TIGR01414">
    <property type="entry name" value="autotrans_barl"/>
    <property type="match status" value="1"/>
</dbReference>
<dbReference type="InterPro" id="IPR005546">
    <property type="entry name" value="Autotransporte_beta"/>
</dbReference>
<dbReference type="GO" id="GO:0019867">
    <property type="term" value="C:outer membrane"/>
    <property type="evidence" value="ECO:0007669"/>
    <property type="project" value="InterPro"/>
</dbReference>
<dbReference type="EMBL" id="CP000492">
    <property type="protein sequence ID" value="ABL65239.1"/>
    <property type="molecule type" value="Genomic_DNA"/>
</dbReference>
<proteinExistence type="predicted"/>
<dbReference type="PROSITE" id="PS51208">
    <property type="entry name" value="AUTOTRANSPORTER"/>
    <property type="match status" value="1"/>
</dbReference>
<dbReference type="eggNOG" id="COG3210">
    <property type="taxonomic scope" value="Bacteria"/>
</dbReference>
<keyword evidence="4" id="KW-1185">Reference proteome</keyword>